<organism evidence="1 2">
    <name type="scientific">Paenibacillus plantiphilus</name>
    <dbReference type="NCBI Taxonomy" id="2905650"/>
    <lineage>
        <taxon>Bacteria</taxon>
        <taxon>Bacillati</taxon>
        <taxon>Bacillota</taxon>
        <taxon>Bacilli</taxon>
        <taxon>Bacillales</taxon>
        <taxon>Paenibacillaceae</taxon>
        <taxon>Paenibacillus</taxon>
    </lineage>
</organism>
<protein>
    <recommendedName>
        <fullName evidence="3">Pilus assembly protein CpaF</fullName>
    </recommendedName>
</protein>
<keyword evidence="2" id="KW-1185">Reference proteome</keyword>
<sequence length="617" mass="70409">MMNTILLILITAGILMLLIRVLLTKRSKAGDADENRYDLDSIQQFIRLALQELISTQLNDGNLSEEEYNRRNARRHELRKALRSCMHGDTSAKKYVKAYMKDLLEKAYGLHDQNIGGVIPFDKPDRLTAQDQFEIMLQHYQKRHKYDAFNELMARYKLDELKTFSDGSKGYKITADEIRSMYEAENLTLTLSDKLDVIVQRVYQSYKGLGVIDELRDQNIDGVNGGTSGLPPDVAQSLDVAGYTDGLGEVPKAHDAVWIFYKGKSVHLSFLSFGSDLELKRVCQNIYTFGSPGQLNESNGYMVNDMADGSRVVVVRPKMSESWAFFVRKFDIRKAELEELIRDENAELAIGMLKYLVKGARVTGVTGQQGTGKTTILMAIVKHIYPTLNLRIQEMAFELRLRKIYPDRNILSFRETPTVSGQDGLDTQKKTDGSVNILGEVATHPIASWMIQMAQVASLFTLFTHHAKTFPNLIYALRNSLLATGVFTNEKIAEKQVVDVITFNVHLVKDERGRRYIERITECVPVDDTSEYPREYKRVSDMSTKLDAFMDTMTEYFQRSTDRKTFEYNNVIEWRDGKYVTAAKLSDRNVKEMLLHMNAEDTAAFQDFLRAHWGDAS</sequence>
<comment type="caution">
    <text evidence="1">The sequence shown here is derived from an EMBL/GenBank/DDBJ whole genome shotgun (WGS) entry which is preliminary data.</text>
</comment>
<evidence type="ECO:0000313" key="2">
    <source>
        <dbReference type="Proteomes" id="UP000838686"/>
    </source>
</evidence>
<dbReference type="EMBL" id="CAKMMF010000014">
    <property type="protein sequence ID" value="CAH1207736.1"/>
    <property type="molecule type" value="Genomic_DNA"/>
</dbReference>
<gene>
    <name evidence="1" type="ORF">PAECIP111893_02767</name>
</gene>
<dbReference type="Gene3D" id="3.40.50.300">
    <property type="entry name" value="P-loop containing nucleotide triphosphate hydrolases"/>
    <property type="match status" value="1"/>
</dbReference>
<dbReference type="RefSeq" id="WP_236343076.1">
    <property type="nucleotide sequence ID" value="NZ_CAKMMF010000014.1"/>
</dbReference>
<proteinExistence type="predicted"/>
<evidence type="ECO:0000313" key="1">
    <source>
        <dbReference type="EMBL" id="CAH1207736.1"/>
    </source>
</evidence>
<dbReference type="SUPFAM" id="SSF52540">
    <property type="entry name" value="P-loop containing nucleoside triphosphate hydrolases"/>
    <property type="match status" value="1"/>
</dbReference>
<dbReference type="InterPro" id="IPR027417">
    <property type="entry name" value="P-loop_NTPase"/>
</dbReference>
<name>A0ABM9C9H5_9BACL</name>
<accession>A0ABM9C9H5</accession>
<dbReference type="Proteomes" id="UP000838686">
    <property type="component" value="Unassembled WGS sequence"/>
</dbReference>
<reference evidence="1" key="1">
    <citation type="submission" date="2022-01" db="EMBL/GenBank/DDBJ databases">
        <authorList>
            <person name="Criscuolo A."/>
        </authorList>
    </citation>
    <scope>NUCLEOTIDE SEQUENCE</scope>
    <source>
        <strain evidence="1">CIP111893</strain>
    </source>
</reference>
<evidence type="ECO:0008006" key="3">
    <source>
        <dbReference type="Google" id="ProtNLM"/>
    </source>
</evidence>